<organism evidence="1 2">
    <name type="scientific">Aldrovandia affinis</name>
    <dbReference type="NCBI Taxonomy" id="143900"/>
    <lineage>
        <taxon>Eukaryota</taxon>
        <taxon>Metazoa</taxon>
        <taxon>Chordata</taxon>
        <taxon>Craniata</taxon>
        <taxon>Vertebrata</taxon>
        <taxon>Euteleostomi</taxon>
        <taxon>Actinopterygii</taxon>
        <taxon>Neopterygii</taxon>
        <taxon>Teleostei</taxon>
        <taxon>Notacanthiformes</taxon>
        <taxon>Halosauridae</taxon>
        <taxon>Aldrovandia</taxon>
    </lineage>
</organism>
<accession>A0AAD7RWQ8</accession>
<keyword evidence="2" id="KW-1185">Reference proteome</keyword>
<dbReference type="EMBL" id="JAINUG010000155">
    <property type="protein sequence ID" value="KAJ8391578.1"/>
    <property type="molecule type" value="Genomic_DNA"/>
</dbReference>
<sequence length="123" mass="13326">MDLPLTAGVVCRLALTATAREARYAGARRSHDSESSLRNVAISNPGEAWLAAACPRGFWDTLPPAVTGFPDSTAASCLVRRLRGRATLMPESDKRWAEAALLEPEEVDGVRMSHQTCSLTHFC</sequence>
<evidence type="ECO:0000313" key="2">
    <source>
        <dbReference type="Proteomes" id="UP001221898"/>
    </source>
</evidence>
<name>A0AAD7RWQ8_9TELE</name>
<protein>
    <submittedName>
        <fullName evidence="1">Uncharacterized protein</fullName>
    </submittedName>
</protein>
<comment type="caution">
    <text evidence="1">The sequence shown here is derived from an EMBL/GenBank/DDBJ whole genome shotgun (WGS) entry which is preliminary data.</text>
</comment>
<dbReference type="AlphaFoldDB" id="A0AAD7RWQ8"/>
<dbReference type="Proteomes" id="UP001221898">
    <property type="component" value="Unassembled WGS sequence"/>
</dbReference>
<proteinExistence type="predicted"/>
<reference evidence="1" key="1">
    <citation type="journal article" date="2023" name="Science">
        <title>Genome structures resolve the early diversification of teleost fishes.</title>
        <authorList>
            <person name="Parey E."/>
            <person name="Louis A."/>
            <person name="Montfort J."/>
            <person name="Bouchez O."/>
            <person name="Roques C."/>
            <person name="Iampietro C."/>
            <person name="Lluch J."/>
            <person name="Castinel A."/>
            <person name="Donnadieu C."/>
            <person name="Desvignes T."/>
            <person name="Floi Bucao C."/>
            <person name="Jouanno E."/>
            <person name="Wen M."/>
            <person name="Mejri S."/>
            <person name="Dirks R."/>
            <person name="Jansen H."/>
            <person name="Henkel C."/>
            <person name="Chen W.J."/>
            <person name="Zahm M."/>
            <person name="Cabau C."/>
            <person name="Klopp C."/>
            <person name="Thompson A.W."/>
            <person name="Robinson-Rechavi M."/>
            <person name="Braasch I."/>
            <person name="Lecointre G."/>
            <person name="Bobe J."/>
            <person name="Postlethwait J.H."/>
            <person name="Berthelot C."/>
            <person name="Roest Crollius H."/>
            <person name="Guiguen Y."/>
        </authorList>
    </citation>
    <scope>NUCLEOTIDE SEQUENCE</scope>
    <source>
        <strain evidence="1">NC1722</strain>
    </source>
</reference>
<gene>
    <name evidence="1" type="ORF">AAFF_G00087190</name>
</gene>
<evidence type="ECO:0000313" key="1">
    <source>
        <dbReference type="EMBL" id="KAJ8391578.1"/>
    </source>
</evidence>